<reference evidence="2 3" key="1">
    <citation type="submission" date="2016-07" db="EMBL/GenBank/DDBJ databases">
        <title>Pervasive Adenine N6-methylation of Active Genes in Fungi.</title>
        <authorList>
            <consortium name="DOE Joint Genome Institute"/>
            <person name="Mondo S.J."/>
            <person name="Dannebaum R.O."/>
            <person name="Kuo R.C."/>
            <person name="Labutti K."/>
            <person name="Haridas S."/>
            <person name="Kuo A."/>
            <person name="Salamov A."/>
            <person name="Ahrendt S.R."/>
            <person name="Lipzen A."/>
            <person name="Sullivan W."/>
            <person name="Andreopoulos W.B."/>
            <person name="Clum A."/>
            <person name="Lindquist E."/>
            <person name="Daum C."/>
            <person name="Ramamoorthy G.K."/>
            <person name="Gryganskyi A."/>
            <person name="Culley D."/>
            <person name="Magnuson J.K."/>
            <person name="James T.Y."/>
            <person name="O'Malley M.A."/>
            <person name="Stajich J.E."/>
            <person name="Spatafora J.W."/>
            <person name="Visel A."/>
            <person name="Grigoriev I.V."/>
        </authorList>
    </citation>
    <scope>NUCLEOTIDE SEQUENCE [LARGE SCALE GENOMIC DNA]</scope>
    <source>
        <strain evidence="2 3">CBS 115471</strain>
    </source>
</reference>
<evidence type="ECO:0000313" key="2">
    <source>
        <dbReference type="EMBL" id="ORY01263.1"/>
    </source>
</evidence>
<accession>A0A1Y1YT96</accession>
<evidence type="ECO:0000313" key="3">
    <source>
        <dbReference type="Proteomes" id="UP000193144"/>
    </source>
</evidence>
<dbReference type="OrthoDB" id="2099276at2759"/>
<comment type="caution">
    <text evidence="2">The sequence shown here is derived from an EMBL/GenBank/DDBJ whole genome shotgun (WGS) entry which is preliminary data.</text>
</comment>
<proteinExistence type="predicted"/>
<name>A0A1Y1YT96_9PLEO</name>
<feature type="region of interest" description="Disordered" evidence="1">
    <location>
        <begin position="1"/>
        <end position="29"/>
    </location>
</feature>
<keyword evidence="3" id="KW-1185">Reference proteome</keyword>
<dbReference type="AlphaFoldDB" id="A0A1Y1YT96"/>
<dbReference type="Proteomes" id="UP000193144">
    <property type="component" value="Unassembled WGS sequence"/>
</dbReference>
<protein>
    <submittedName>
        <fullName evidence="2">Uncharacterized protein</fullName>
    </submittedName>
</protein>
<organism evidence="2 3">
    <name type="scientific">Clohesyomyces aquaticus</name>
    <dbReference type="NCBI Taxonomy" id="1231657"/>
    <lineage>
        <taxon>Eukaryota</taxon>
        <taxon>Fungi</taxon>
        <taxon>Dikarya</taxon>
        <taxon>Ascomycota</taxon>
        <taxon>Pezizomycotina</taxon>
        <taxon>Dothideomycetes</taxon>
        <taxon>Pleosporomycetidae</taxon>
        <taxon>Pleosporales</taxon>
        <taxon>Lindgomycetaceae</taxon>
        <taxon>Clohesyomyces</taxon>
    </lineage>
</organism>
<gene>
    <name evidence="2" type="ORF">BCR34DRAFT_99393</name>
</gene>
<dbReference type="EMBL" id="MCFA01000172">
    <property type="protein sequence ID" value="ORY01263.1"/>
    <property type="molecule type" value="Genomic_DNA"/>
</dbReference>
<sequence>MAATPPKTPTPDRQPLSPGTGTGTEGVPDDQMEIVTAAGDTSSPNNYFTTTSQLRWPSQDADFTLLSHFPGLNHRRPANLPFNRFELELVEPGSLLHSNFTKNFKQVKALDQPFDISQLITLALLAAPERSASVKVIATWLLQSFPAIQTLGGGPAHFKDTVGILYKSVTKYCQHAEKHYYRDITPKGALGARSPDWPAGSELSYFLPRGNEDEIFRSTFSLWTQHWRFGLSQPDPEVFTGQQFSKMPAKIIVKIIGHVLTFPHPLAVEWDASVNKNNGGSPRVSVCLPPSLRSVSTNTTLALPPRDQLLALFLVCRGIGTIAKYTFYTSNTFRVHSSDIMSPPAHVNLYRFLSRIGPAPRQFLRSVDFDIHVTRGVQFVKDIESAVKLLGESYCLQHVTLRIDMSSLSDKAQREISFVPGFRDLVKFRGLKHVTVFGSPPVQLYLDSIFRNPFLFKDAELEAAHAHNERLDAELADRESKNEISDRDAMDARSDAHHRWVLFSQRLSRLDYQKREREVEDAAYFGPAYIDHARRNFQAPPMSSVFKLGGVVGAFFCSRPEPADITSVGYLGEDGLIRHGEDGTKNHVWDGEQVTKWRDRLVVLGHVEGIKKLMGSREQLHPRPQWQPSLQMTDSVVGGPSEGAMPNPDTRMLSWTDGREMDGVQFMSRGELLATGILPPEDANAPPPGPEHQLLLAPGLNHFTQL</sequence>
<evidence type="ECO:0000256" key="1">
    <source>
        <dbReference type="SAM" id="MobiDB-lite"/>
    </source>
</evidence>